<dbReference type="OMA" id="NECYACE"/>
<keyword evidence="4" id="KW-0808">Transferase</keyword>
<evidence type="ECO:0000313" key="6">
    <source>
        <dbReference type="EMBL" id="GAT97615.1"/>
    </source>
</evidence>
<evidence type="ECO:0000256" key="2">
    <source>
        <dbReference type="ARBA" id="ARBA00012003"/>
    </source>
</evidence>
<evidence type="ECO:0000256" key="5">
    <source>
        <dbReference type="ARBA" id="ARBA00022691"/>
    </source>
</evidence>
<protein>
    <recommendedName>
        <fullName evidence="2">carnosine N-methyltransferase</fullName>
        <ecNumber evidence="2">2.1.1.22</ecNumber>
    </recommendedName>
</protein>
<dbReference type="VEuPathDB" id="AmoebaDB:EHI5A_042330"/>
<gene>
    <name evidence="6" type="ORF">CL6EHI_114940</name>
</gene>
<evidence type="ECO:0000256" key="3">
    <source>
        <dbReference type="ARBA" id="ARBA00022603"/>
    </source>
</evidence>
<keyword evidence="3" id="KW-0489">Methyltransferase</keyword>
<dbReference type="PANTHER" id="PTHR12303:SF6">
    <property type="entry name" value="CARNOSINE N-METHYLTRANSFERASE"/>
    <property type="match status" value="1"/>
</dbReference>
<keyword evidence="5" id="KW-0949">S-adenosyl-L-methionine</keyword>
<dbReference type="SUPFAM" id="SSF53335">
    <property type="entry name" value="S-adenosyl-L-methionine-dependent methyltransferases"/>
    <property type="match status" value="1"/>
</dbReference>
<accession>A0A5K1VK42</accession>
<sequence length="334" mass="38479">MIGLPDSCCWSVYHSFKNYIEDSKSIFDDLISVAEEHNVDGILTNHINRLKECQKLVMINRSFIDKTITLYNNRFKTKEEIDNSLDFHCCIKPNGHQVDMIQNILEQTIREWGGLGESIRNQTFSPLYDIIGTGKTVLIPGCGLARLPYELQKRGNKCYACECNHFMLMVLNTISIAKENEFKIVPYINCTSDIIDSSKLKIIHSIPDSDPSLLKEIIISDFDFESYCEKTTIQFDVVCTCYFIDTAFDIVNYIKSIKSVLKPKGIWVNIGPLHWVNDCYSSLHLSLDEIFEIAFQVGFTMIKKEMIHSLNYIPQDYFTCPTTYNPCLFVMQNK</sequence>
<dbReference type="EC" id="2.1.1.22" evidence="2"/>
<dbReference type="VEuPathDB" id="AmoebaDB:EHI8A_175240"/>
<reference evidence="6 7" key="1">
    <citation type="submission" date="2016-05" db="EMBL/GenBank/DDBJ databases">
        <title>First whole genome sequencing of Entamoeba histolytica HM1:IMSS-clone-6.</title>
        <authorList>
            <person name="Mukherjee Avik.K."/>
            <person name="Izumyama S."/>
            <person name="Nakada-Tsukui K."/>
            <person name="Nozaki T."/>
        </authorList>
    </citation>
    <scope>NUCLEOTIDE SEQUENCE [LARGE SCALE GENOMIC DNA]</scope>
    <source>
        <strain evidence="6 7">HM1:IMSS clone 6</strain>
    </source>
</reference>
<dbReference type="VEuPathDB" id="AmoebaDB:EHI7A_148810"/>
<dbReference type="EMBL" id="BDEQ01000001">
    <property type="protein sequence ID" value="GAT97615.1"/>
    <property type="molecule type" value="Genomic_DNA"/>
</dbReference>
<dbReference type="Pfam" id="PF07942">
    <property type="entry name" value="CARME"/>
    <property type="match status" value="1"/>
</dbReference>
<dbReference type="PANTHER" id="PTHR12303">
    <property type="entry name" value="CARNOSINE N-METHYLTRANSFERASE"/>
    <property type="match status" value="1"/>
</dbReference>
<dbReference type="AlphaFoldDB" id="A0A5K1VK42"/>
<dbReference type="VEuPathDB" id="AmoebaDB:EHI_114940"/>
<organism evidence="6 7">
    <name type="scientific">Entamoeba histolytica</name>
    <dbReference type="NCBI Taxonomy" id="5759"/>
    <lineage>
        <taxon>Eukaryota</taxon>
        <taxon>Amoebozoa</taxon>
        <taxon>Evosea</taxon>
        <taxon>Archamoebae</taxon>
        <taxon>Mastigamoebida</taxon>
        <taxon>Entamoebidae</taxon>
        <taxon>Entamoeba</taxon>
    </lineage>
</organism>
<dbReference type="InterPro" id="IPR029063">
    <property type="entry name" value="SAM-dependent_MTases_sf"/>
</dbReference>
<comment type="similarity">
    <text evidence="1">Belongs to the carnosine N-methyltransferase family.</text>
</comment>
<dbReference type="SMART" id="SM01296">
    <property type="entry name" value="N2227"/>
    <property type="match status" value="1"/>
</dbReference>
<comment type="caution">
    <text evidence="6">The sequence shown here is derived from an EMBL/GenBank/DDBJ whole genome shotgun (WGS) entry which is preliminary data.</text>
</comment>
<dbReference type="GO" id="GO:0030735">
    <property type="term" value="F:carnosine N-methyltransferase activity"/>
    <property type="evidence" value="ECO:0007669"/>
    <property type="project" value="UniProtKB-EC"/>
</dbReference>
<proteinExistence type="inferred from homology"/>
<evidence type="ECO:0000313" key="7">
    <source>
        <dbReference type="Proteomes" id="UP000078387"/>
    </source>
</evidence>
<dbReference type="InterPro" id="IPR012901">
    <property type="entry name" value="CARME"/>
</dbReference>
<dbReference type="GO" id="GO:0032259">
    <property type="term" value="P:methylation"/>
    <property type="evidence" value="ECO:0007669"/>
    <property type="project" value="UniProtKB-KW"/>
</dbReference>
<dbReference type="Gene3D" id="3.40.50.150">
    <property type="entry name" value="Vaccinia Virus protein VP39"/>
    <property type="match status" value="1"/>
</dbReference>
<evidence type="ECO:0000256" key="4">
    <source>
        <dbReference type="ARBA" id="ARBA00022679"/>
    </source>
</evidence>
<name>A0A5K1VK42_ENTHI</name>
<dbReference type="Proteomes" id="UP000078387">
    <property type="component" value="Unassembled WGS sequence"/>
</dbReference>
<evidence type="ECO:0000256" key="1">
    <source>
        <dbReference type="ARBA" id="ARBA00010086"/>
    </source>
</evidence>
<dbReference type="VEuPathDB" id="AmoebaDB:KM1_253060"/>